<feature type="non-terminal residue" evidence="2">
    <location>
        <position position="1"/>
    </location>
</feature>
<accession>A0A1Q9C0C9</accession>
<reference evidence="2 3" key="1">
    <citation type="submission" date="2016-02" db="EMBL/GenBank/DDBJ databases">
        <title>Genome analysis of coral dinoflagellate symbionts highlights evolutionary adaptations to a symbiotic lifestyle.</title>
        <authorList>
            <person name="Aranda M."/>
            <person name="Li Y."/>
            <person name="Liew Y.J."/>
            <person name="Baumgarten S."/>
            <person name="Simakov O."/>
            <person name="Wilson M."/>
            <person name="Piel J."/>
            <person name="Ashoor H."/>
            <person name="Bougouffa S."/>
            <person name="Bajic V.B."/>
            <person name="Ryu T."/>
            <person name="Ravasi T."/>
            <person name="Bayer T."/>
            <person name="Micklem G."/>
            <person name="Kim H."/>
            <person name="Bhak J."/>
            <person name="Lajeunesse T.C."/>
            <person name="Voolstra C.R."/>
        </authorList>
    </citation>
    <scope>NUCLEOTIDE SEQUENCE [LARGE SCALE GENOMIC DNA]</scope>
    <source>
        <strain evidence="2 3">CCMP2467</strain>
    </source>
</reference>
<keyword evidence="3" id="KW-1185">Reference proteome</keyword>
<gene>
    <name evidence="2" type="ORF">AK812_SmicGene43693</name>
</gene>
<dbReference type="AlphaFoldDB" id="A0A1Q9C0C9"/>
<organism evidence="2 3">
    <name type="scientific">Symbiodinium microadriaticum</name>
    <name type="common">Dinoflagellate</name>
    <name type="synonym">Zooxanthella microadriatica</name>
    <dbReference type="NCBI Taxonomy" id="2951"/>
    <lineage>
        <taxon>Eukaryota</taxon>
        <taxon>Sar</taxon>
        <taxon>Alveolata</taxon>
        <taxon>Dinophyceae</taxon>
        <taxon>Suessiales</taxon>
        <taxon>Symbiodiniaceae</taxon>
        <taxon>Symbiodinium</taxon>
    </lineage>
</organism>
<protein>
    <submittedName>
        <fullName evidence="2">Uncharacterized protein</fullName>
    </submittedName>
</protein>
<evidence type="ECO:0000313" key="2">
    <source>
        <dbReference type="EMBL" id="OLP76377.1"/>
    </source>
</evidence>
<name>A0A1Q9C0C9_SYMMI</name>
<feature type="compositionally biased region" description="Polar residues" evidence="1">
    <location>
        <begin position="50"/>
        <end position="61"/>
    </location>
</feature>
<comment type="caution">
    <text evidence="2">The sequence shown here is derived from an EMBL/GenBank/DDBJ whole genome shotgun (WGS) entry which is preliminary data.</text>
</comment>
<dbReference type="Proteomes" id="UP000186817">
    <property type="component" value="Unassembled WGS sequence"/>
</dbReference>
<evidence type="ECO:0000256" key="1">
    <source>
        <dbReference type="SAM" id="MobiDB-lite"/>
    </source>
</evidence>
<sequence>AAIAPSELVDLPPKVQVARGRELLSMLGCGKEDASKPPAAQNRSRESDRQPSAVTSEMDSGASITCSLPRHLDSLASQTQDVHVSSFTSATAVGIQQVVNYDGGEWMVQGGFGSRPDTPAAQSVPLWGSSAASGSVHAASSGTPWPASNAVLTNWPMGTGIPTATVATNVTPVAVMGPPAATGAGVWQALDSGASGSFAGWTTGAAMTIPSEVQCVAAAPQMGIDLAVPVTMPVVMSSTPSLGASMLNRNQMRADAAPCTFLVRCHSVSERKDRFPSLARVREKSMDAECTPQLVRLDCWHAHCQQKLWRSLLSRSEPASLEDTTAGDRFYFCLQGSTGPKPRSIGSPHSIDGLLWPSSSVMGASCSCDKAPAEKVVVQAGQQMPSCCTVTNANEAVRTVPVVALVLMFVFNHSTSHLFNEFVERKWMQVRAALQRLLKEASRIDWIVVCPRRVKAGSCKAAAHPATRKDA</sequence>
<evidence type="ECO:0000313" key="3">
    <source>
        <dbReference type="Proteomes" id="UP000186817"/>
    </source>
</evidence>
<dbReference type="EMBL" id="LSRX01002042">
    <property type="protein sequence ID" value="OLP76377.1"/>
    <property type="molecule type" value="Genomic_DNA"/>
</dbReference>
<feature type="region of interest" description="Disordered" evidence="1">
    <location>
        <begin position="28"/>
        <end position="61"/>
    </location>
</feature>
<proteinExistence type="predicted"/>
<dbReference type="OrthoDB" id="438900at2759"/>